<evidence type="ECO:0000256" key="2">
    <source>
        <dbReference type="ARBA" id="ARBA00022448"/>
    </source>
</evidence>
<keyword evidence="2 6" id="KW-0813">Transport</keyword>
<dbReference type="Proteomes" id="UP000199550">
    <property type="component" value="Unassembled WGS sequence"/>
</dbReference>
<keyword evidence="4 6" id="KW-0811">Translocation</keyword>
<dbReference type="GeneID" id="97892732"/>
<evidence type="ECO:0000256" key="1">
    <source>
        <dbReference type="ARBA" id="ARBA00009990"/>
    </source>
</evidence>
<keyword evidence="6" id="KW-0963">Cytoplasm</keyword>
<dbReference type="Gene3D" id="3.10.420.10">
    <property type="entry name" value="SecB-like"/>
    <property type="match status" value="1"/>
</dbReference>
<accession>A0A1I4F5U7</accession>
<name>A0A1I4F5U7_9RHOB</name>
<dbReference type="PANTHER" id="PTHR36918">
    <property type="match status" value="1"/>
</dbReference>
<proteinExistence type="inferred from homology"/>
<dbReference type="OrthoDB" id="9795145at2"/>
<dbReference type="PANTHER" id="PTHR36918:SF1">
    <property type="entry name" value="PROTEIN-EXPORT PROTEIN SECB"/>
    <property type="match status" value="1"/>
</dbReference>
<dbReference type="HAMAP" id="MF_00821">
    <property type="entry name" value="SecB"/>
    <property type="match status" value="1"/>
</dbReference>
<comment type="subcellular location">
    <subcellularLocation>
        <location evidence="6">Cytoplasm</location>
    </subcellularLocation>
</comment>
<evidence type="ECO:0000256" key="4">
    <source>
        <dbReference type="ARBA" id="ARBA00023010"/>
    </source>
</evidence>
<comment type="function">
    <text evidence="6">One of the proteins required for the normal export of preproteins out of the cell cytoplasm. It is a molecular chaperone that binds to a subset of precursor proteins, maintaining them in a translocation-competent state. It also specifically binds to its receptor SecA.</text>
</comment>
<keyword evidence="5 6" id="KW-0143">Chaperone</keyword>
<protein>
    <recommendedName>
        <fullName evidence="6">Protein-export protein SecB</fullName>
    </recommendedName>
</protein>
<evidence type="ECO:0000256" key="3">
    <source>
        <dbReference type="ARBA" id="ARBA00022927"/>
    </source>
</evidence>
<dbReference type="GO" id="GO:0051082">
    <property type="term" value="F:unfolded protein binding"/>
    <property type="evidence" value="ECO:0007669"/>
    <property type="project" value="InterPro"/>
</dbReference>
<comment type="subunit">
    <text evidence="6">Homotetramer, a dimer of dimers. One homotetramer interacts with 1 SecA dimer.</text>
</comment>
<dbReference type="GO" id="GO:0006457">
    <property type="term" value="P:protein folding"/>
    <property type="evidence" value="ECO:0007669"/>
    <property type="project" value="UniProtKB-UniRule"/>
</dbReference>
<evidence type="ECO:0000256" key="5">
    <source>
        <dbReference type="ARBA" id="ARBA00023186"/>
    </source>
</evidence>
<comment type="similarity">
    <text evidence="1 6">Belongs to the SecB family.</text>
</comment>
<dbReference type="GO" id="GO:0015031">
    <property type="term" value="P:protein transport"/>
    <property type="evidence" value="ECO:0007669"/>
    <property type="project" value="UniProtKB-UniRule"/>
</dbReference>
<dbReference type="NCBIfam" id="TIGR00809">
    <property type="entry name" value="secB"/>
    <property type="match status" value="1"/>
</dbReference>
<dbReference type="AlphaFoldDB" id="A0A1I4F5U7"/>
<dbReference type="GO" id="GO:0005737">
    <property type="term" value="C:cytoplasm"/>
    <property type="evidence" value="ECO:0007669"/>
    <property type="project" value="UniProtKB-SubCell"/>
</dbReference>
<dbReference type="RefSeq" id="WP_090188589.1">
    <property type="nucleotide sequence ID" value="NZ_CAXIDI010000012.1"/>
</dbReference>
<dbReference type="STRING" id="195913.SAMN04488004_108108"/>
<gene>
    <name evidence="6" type="primary">secB</name>
    <name evidence="7" type="ORF">SAMN04488004_108108</name>
</gene>
<sequence>MAENETPQDAAPQKPAQPPVVTNRIIAQYVRDMSFENILAQKGITGDATPDIQARVDVDARKRGADDQYEVITKLNITSKTKEKGETLFVLELDYAGVFQIGGVPDDQMGPYLMIECPRLVFPYVRKLVADLTREGGFQSLNLEQFDYVALYRAKLAAQIEAQKKMQAEQPVN</sequence>
<dbReference type="PRINTS" id="PR01594">
    <property type="entry name" value="SECBCHAPRONE"/>
</dbReference>
<evidence type="ECO:0000313" key="8">
    <source>
        <dbReference type="Proteomes" id="UP000199550"/>
    </source>
</evidence>
<evidence type="ECO:0000313" key="7">
    <source>
        <dbReference type="EMBL" id="SFL12833.1"/>
    </source>
</evidence>
<dbReference type="Pfam" id="PF02556">
    <property type="entry name" value="SecB"/>
    <property type="match status" value="1"/>
</dbReference>
<dbReference type="EMBL" id="FOTF01000008">
    <property type="protein sequence ID" value="SFL12833.1"/>
    <property type="molecule type" value="Genomic_DNA"/>
</dbReference>
<evidence type="ECO:0000256" key="6">
    <source>
        <dbReference type="HAMAP-Rule" id="MF_00821"/>
    </source>
</evidence>
<keyword evidence="3 6" id="KW-0653">Protein transport</keyword>
<dbReference type="InterPro" id="IPR003708">
    <property type="entry name" value="SecB"/>
</dbReference>
<dbReference type="InterPro" id="IPR035958">
    <property type="entry name" value="SecB-like_sf"/>
</dbReference>
<reference evidence="7 8" key="1">
    <citation type="submission" date="2016-10" db="EMBL/GenBank/DDBJ databases">
        <authorList>
            <person name="de Groot N.N."/>
        </authorList>
    </citation>
    <scope>NUCLEOTIDE SEQUENCE [LARGE SCALE GENOMIC DNA]</scope>
    <source>
        <strain evidence="7 8">DSM 16199</strain>
    </source>
</reference>
<dbReference type="NCBIfam" id="NF004392">
    <property type="entry name" value="PRK05751.1-3"/>
    <property type="match status" value="1"/>
</dbReference>
<dbReference type="GO" id="GO:0051262">
    <property type="term" value="P:protein tetramerization"/>
    <property type="evidence" value="ECO:0007669"/>
    <property type="project" value="InterPro"/>
</dbReference>
<organism evidence="7 8">
    <name type="scientific">Loktanella salsilacus</name>
    <dbReference type="NCBI Taxonomy" id="195913"/>
    <lineage>
        <taxon>Bacteria</taxon>
        <taxon>Pseudomonadati</taxon>
        <taxon>Pseudomonadota</taxon>
        <taxon>Alphaproteobacteria</taxon>
        <taxon>Rhodobacterales</taxon>
        <taxon>Roseobacteraceae</taxon>
        <taxon>Loktanella</taxon>
    </lineage>
</organism>
<keyword evidence="8" id="KW-1185">Reference proteome</keyword>
<dbReference type="SUPFAM" id="SSF54611">
    <property type="entry name" value="SecB-like"/>
    <property type="match status" value="1"/>
</dbReference>